<accession>A0A1X7H3S8</accession>
<dbReference type="SUPFAM" id="SSF53254">
    <property type="entry name" value="Phosphoglycerate mutase-like"/>
    <property type="match status" value="1"/>
</dbReference>
<proteinExistence type="predicted"/>
<gene>
    <name evidence="1" type="ORF">SAMN05661091_1629</name>
</gene>
<dbReference type="Pfam" id="PF00300">
    <property type="entry name" value="His_Phos_1"/>
    <property type="match status" value="1"/>
</dbReference>
<organism evidence="1 2">
    <name type="scientific">Paenibacillus uliginis N3/975</name>
    <dbReference type="NCBI Taxonomy" id="1313296"/>
    <lineage>
        <taxon>Bacteria</taxon>
        <taxon>Bacillati</taxon>
        <taxon>Bacillota</taxon>
        <taxon>Bacilli</taxon>
        <taxon>Bacillales</taxon>
        <taxon>Paenibacillaceae</taxon>
        <taxon>Paenibacillus</taxon>
    </lineage>
</organism>
<dbReference type="Gene3D" id="3.40.50.1240">
    <property type="entry name" value="Phosphoglycerate mutase-like"/>
    <property type="match status" value="1"/>
</dbReference>
<evidence type="ECO:0000313" key="2">
    <source>
        <dbReference type="Proteomes" id="UP000192940"/>
    </source>
</evidence>
<keyword evidence="2" id="KW-1185">Reference proteome</keyword>
<protein>
    <submittedName>
        <fullName evidence="1">Fructose-2,6-bisphosphatase</fullName>
    </submittedName>
</protein>
<dbReference type="Proteomes" id="UP000192940">
    <property type="component" value="Chromosome I"/>
</dbReference>
<sequence length="178" mass="21257">MKIGLVRHFRVVDITKNLWMTSSEFNSWVEYYEQCDIERVEFTKKIDWELCYSSDQSRAVKTAELIFKDKINTTNLLREINIKAVTKTKFKLHRSFWLAFGRVGWLLNHSTQESKQDTLLRAKRVVDEIELNHNRTILVVTHGAFMTVLRNELKRRGYIGDQFFKPLNGKVYLYERDF</sequence>
<evidence type="ECO:0000313" key="1">
    <source>
        <dbReference type="EMBL" id="SMF78897.1"/>
    </source>
</evidence>
<dbReference type="InterPro" id="IPR029033">
    <property type="entry name" value="His_PPase_superfam"/>
</dbReference>
<dbReference type="AlphaFoldDB" id="A0A1X7H3S8"/>
<name>A0A1X7H3S8_9BACL</name>
<dbReference type="RefSeq" id="WP_208918535.1">
    <property type="nucleotide sequence ID" value="NZ_LT840184.1"/>
</dbReference>
<reference evidence="2" key="1">
    <citation type="submission" date="2017-04" db="EMBL/GenBank/DDBJ databases">
        <authorList>
            <person name="Varghese N."/>
            <person name="Submissions S."/>
        </authorList>
    </citation>
    <scope>NUCLEOTIDE SEQUENCE [LARGE SCALE GENOMIC DNA]</scope>
    <source>
        <strain evidence="2">N3/975</strain>
    </source>
</reference>
<dbReference type="EMBL" id="LT840184">
    <property type="protein sequence ID" value="SMF78897.1"/>
    <property type="molecule type" value="Genomic_DNA"/>
</dbReference>
<dbReference type="InterPro" id="IPR013078">
    <property type="entry name" value="His_Pase_superF_clade-1"/>
</dbReference>
<dbReference type="STRING" id="1313296.SAMN05661091_1629"/>